<evidence type="ECO:0000313" key="1">
    <source>
        <dbReference type="EMBL" id="PWB87284.1"/>
    </source>
</evidence>
<organism evidence="1 2">
    <name type="scientific">Methanobrevibacter woesei</name>
    <dbReference type="NCBI Taxonomy" id="190976"/>
    <lineage>
        <taxon>Archaea</taxon>
        <taxon>Methanobacteriati</taxon>
        <taxon>Methanobacteriota</taxon>
        <taxon>Methanomada group</taxon>
        <taxon>Methanobacteria</taxon>
        <taxon>Methanobacteriales</taxon>
        <taxon>Methanobacteriaceae</taxon>
        <taxon>Methanobrevibacter</taxon>
    </lineage>
</organism>
<dbReference type="Pfam" id="PF03641">
    <property type="entry name" value="Lysine_decarbox"/>
    <property type="match status" value="1"/>
</dbReference>
<dbReference type="SUPFAM" id="SSF102405">
    <property type="entry name" value="MCP/YpsA-like"/>
    <property type="match status" value="1"/>
</dbReference>
<reference evidence="1 2" key="1">
    <citation type="submission" date="2017-03" db="EMBL/GenBank/DDBJ databases">
        <title>Genome sequence of Methanobrevibacter wosei.</title>
        <authorList>
            <person name="Poehlein A."/>
            <person name="Seedorf H."/>
            <person name="Daniel R."/>
        </authorList>
    </citation>
    <scope>NUCLEOTIDE SEQUENCE [LARGE SCALE GENOMIC DNA]</scope>
    <source>
        <strain evidence="1 2">DSM 11979</strain>
    </source>
</reference>
<dbReference type="Gene3D" id="3.40.50.450">
    <property type="match status" value="1"/>
</dbReference>
<dbReference type="InterPro" id="IPR005269">
    <property type="entry name" value="LOG"/>
</dbReference>
<keyword evidence="2" id="KW-1185">Reference proteome</keyword>
<accession>A0A2U1S9Q2</accession>
<proteinExistence type="predicted"/>
<dbReference type="OrthoDB" id="145617at2157"/>
<dbReference type="GO" id="GO:0016799">
    <property type="term" value="F:hydrolase activity, hydrolyzing N-glycosyl compounds"/>
    <property type="evidence" value="ECO:0007669"/>
    <property type="project" value="TreeGrafter"/>
</dbReference>
<dbReference type="EMBL" id="MZGU01000001">
    <property type="protein sequence ID" value="PWB87284.1"/>
    <property type="molecule type" value="Genomic_DNA"/>
</dbReference>
<dbReference type="InterPro" id="IPR031100">
    <property type="entry name" value="LOG_fam"/>
</dbReference>
<dbReference type="GO" id="GO:0009691">
    <property type="term" value="P:cytokinin biosynthetic process"/>
    <property type="evidence" value="ECO:0007669"/>
    <property type="project" value="InterPro"/>
</dbReference>
<protein>
    <submittedName>
        <fullName evidence="1">LOG family protein YvdD</fullName>
    </submittedName>
</protein>
<dbReference type="Proteomes" id="UP000245577">
    <property type="component" value="Unassembled WGS sequence"/>
</dbReference>
<dbReference type="AlphaFoldDB" id="A0A2U1S9Q2"/>
<comment type="caution">
    <text evidence="1">The sequence shown here is derived from an EMBL/GenBank/DDBJ whole genome shotgun (WGS) entry which is preliminary data.</text>
</comment>
<gene>
    <name evidence="1" type="primary">yvdD</name>
    <name evidence="1" type="ORF">MBBWO_00620</name>
</gene>
<evidence type="ECO:0000313" key="2">
    <source>
        <dbReference type="Proteomes" id="UP000245577"/>
    </source>
</evidence>
<dbReference type="PANTHER" id="PTHR31223">
    <property type="entry name" value="LOG FAMILY PROTEIN YJL055W"/>
    <property type="match status" value="1"/>
</dbReference>
<dbReference type="RefSeq" id="WP_116668896.1">
    <property type="nucleotide sequence ID" value="NZ_MZGU01000001.1"/>
</dbReference>
<name>A0A2U1S9Q2_9EURY</name>
<dbReference type="PANTHER" id="PTHR31223:SF70">
    <property type="entry name" value="LOG FAMILY PROTEIN YJL055W"/>
    <property type="match status" value="1"/>
</dbReference>
<sequence length="175" mass="19687">MKICLYGAASRNIDKSFTDECYKLGAEIAKKGHTLIFGGGDTGIMGAVSQGVIDNNGKTVGIAPEWIDDFEKLSPNCSEFIYVDSMDERKNLFLEKSDAFIIAPGGIGTLDELFEILTLKKLKKHDKEIIIFNLNSYYDKMIGMLNEMDEKKFLNTKFELFKIADTVDDVLNYLE</sequence>
<dbReference type="NCBIfam" id="TIGR00730">
    <property type="entry name" value="Rossman fold protein, TIGR00730 family"/>
    <property type="match status" value="1"/>
</dbReference>
<dbReference type="GO" id="GO:0005829">
    <property type="term" value="C:cytosol"/>
    <property type="evidence" value="ECO:0007669"/>
    <property type="project" value="TreeGrafter"/>
</dbReference>